<evidence type="ECO:0000256" key="1">
    <source>
        <dbReference type="ARBA" id="ARBA00022630"/>
    </source>
</evidence>
<evidence type="ECO:0000259" key="4">
    <source>
        <dbReference type="Pfam" id="PF07992"/>
    </source>
</evidence>
<dbReference type="Pfam" id="PF07992">
    <property type="entry name" value="Pyr_redox_2"/>
    <property type="match status" value="1"/>
</dbReference>
<dbReference type="EC" id="1.8.1.9" evidence="5"/>
<evidence type="ECO:0000256" key="2">
    <source>
        <dbReference type="ARBA" id="ARBA00023002"/>
    </source>
</evidence>
<dbReference type="PANTHER" id="PTHR48105">
    <property type="entry name" value="THIOREDOXIN REDUCTASE 1-RELATED-RELATED"/>
    <property type="match status" value="1"/>
</dbReference>
<keyword evidence="1" id="KW-0285">Flavoprotein</keyword>
<keyword evidence="2 5" id="KW-0560">Oxidoreductase</keyword>
<dbReference type="InterPro" id="IPR050097">
    <property type="entry name" value="Ferredoxin-NADP_redctase_2"/>
</dbReference>
<evidence type="ECO:0000256" key="3">
    <source>
        <dbReference type="SAM" id="Phobius"/>
    </source>
</evidence>
<dbReference type="AlphaFoldDB" id="A0A6J4I872"/>
<dbReference type="Gene3D" id="3.50.50.60">
    <property type="entry name" value="FAD/NAD(P)-binding domain"/>
    <property type="match status" value="2"/>
</dbReference>
<organism evidence="5">
    <name type="scientific">uncultured Chloroflexia bacterium</name>
    <dbReference type="NCBI Taxonomy" id="1672391"/>
    <lineage>
        <taxon>Bacteria</taxon>
        <taxon>Bacillati</taxon>
        <taxon>Chloroflexota</taxon>
        <taxon>Chloroflexia</taxon>
        <taxon>environmental samples</taxon>
    </lineage>
</organism>
<feature type="domain" description="FAD/NAD(P)-binding" evidence="4">
    <location>
        <begin position="11"/>
        <end position="283"/>
    </location>
</feature>
<keyword evidence="3" id="KW-0472">Membrane</keyword>
<sequence>MNTERANQAMYDVIIVGGGYAGVSAALILGRCRRRVLLCDDGQPRNAWAHHVHGFLTRDGASPGEMRQVAREQLRLYTSVEVRAMVVTDVEYRDGIFDVILDDGSHCRSHKLLLATGVVDRWPEIEGAAPLYGRSIFHCPYCDGWELRDQPLAIFGRGAAGYGLALELTAWSNDLVLCTDGPAELKDKDFDRLDRNGIGVREEPIIRLEGTDGLLERIVFADGDSLPRRAIFFNLGQHQRSPLPEKFGCEFTDAGAVRTGAYEATHVPGLYVAGDASRTVQLAIV</sequence>
<dbReference type="SUPFAM" id="SSF51905">
    <property type="entry name" value="FAD/NAD(P)-binding domain"/>
    <property type="match status" value="1"/>
</dbReference>
<dbReference type="InterPro" id="IPR036188">
    <property type="entry name" value="FAD/NAD-bd_sf"/>
</dbReference>
<dbReference type="InterPro" id="IPR023753">
    <property type="entry name" value="FAD/NAD-binding_dom"/>
</dbReference>
<feature type="transmembrane region" description="Helical" evidence="3">
    <location>
        <begin position="9"/>
        <end position="29"/>
    </location>
</feature>
<dbReference type="PRINTS" id="PR00368">
    <property type="entry name" value="FADPNR"/>
</dbReference>
<protein>
    <submittedName>
        <fullName evidence="5">Thioredoxin reductase</fullName>
        <ecNumber evidence="5">1.8.1.9</ecNumber>
    </submittedName>
</protein>
<keyword evidence="3" id="KW-1133">Transmembrane helix</keyword>
<keyword evidence="3" id="KW-0812">Transmembrane</keyword>
<name>A0A6J4I872_9CHLR</name>
<evidence type="ECO:0000313" key="5">
    <source>
        <dbReference type="EMBL" id="CAA9243881.1"/>
    </source>
</evidence>
<dbReference type="EMBL" id="CADCTR010000489">
    <property type="protein sequence ID" value="CAA9243881.1"/>
    <property type="molecule type" value="Genomic_DNA"/>
</dbReference>
<reference evidence="5" key="1">
    <citation type="submission" date="2020-02" db="EMBL/GenBank/DDBJ databases">
        <authorList>
            <person name="Meier V. D."/>
        </authorList>
    </citation>
    <scope>NUCLEOTIDE SEQUENCE</scope>
    <source>
        <strain evidence="5">AVDCRST_MAG93</strain>
    </source>
</reference>
<proteinExistence type="predicted"/>
<accession>A0A6J4I872</accession>
<gene>
    <name evidence="5" type="ORF">AVDCRST_MAG93-1447</name>
</gene>
<dbReference type="GO" id="GO:0004791">
    <property type="term" value="F:thioredoxin-disulfide reductase (NADPH) activity"/>
    <property type="evidence" value="ECO:0007669"/>
    <property type="project" value="UniProtKB-EC"/>
</dbReference>
<dbReference type="PRINTS" id="PR00469">
    <property type="entry name" value="PNDRDTASEII"/>
</dbReference>
<feature type="non-terminal residue" evidence="5">
    <location>
        <position position="285"/>
    </location>
</feature>